<evidence type="ECO:0000256" key="8">
    <source>
        <dbReference type="PIRSR" id="PIRSR605150-2"/>
    </source>
</evidence>
<name>A0AAD5NY61_ACENE</name>
<dbReference type="Pfam" id="PF03552">
    <property type="entry name" value="Cellulose_synt"/>
    <property type="match status" value="2"/>
</dbReference>
<comment type="subcellular location">
    <subcellularLocation>
        <location evidence="1">Endomembrane system</location>
        <topology evidence="1">Multi-pass membrane protein</topology>
    </subcellularLocation>
</comment>
<reference evidence="10" key="1">
    <citation type="journal article" date="2022" name="Plant J.">
        <title>Strategies of tolerance reflected in two North American maple genomes.</title>
        <authorList>
            <person name="McEvoy S.L."/>
            <person name="Sezen U.U."/>
            <person name="Trouern-Trend A."/>
            <person name="McMahon S.M."/>
            <person name="Schaberg P.G."/>
            <person name="Yang J."/>
            <person name="Wegrzyn J.L."/>
            <person name="Swenson N.G."/>
        </authorList>
    </citation>
    <scope>NUCLEOTIDE SEQUENCE</scope>
    <source>
        <strain evidence="10">91603</strain>
    </source>
</reference>
<feature type="transmembrane region" description="Helical" evidence="9">
    <location>
        <begin position="22"/>
        <end position="42"/>
    </location>
</feature>
<sequence>MAAICATWLYRIQQLISDQGGGSWACIGMFMAELWFSFYWIINQPVRFKVCRHSTFKERLLTRYEDKLPGVDIFVCTADPVMEPSIMVINTVLSAMSFNYPPDKLSVYLSDDGGSPFTFYVLLEASNFSKYWLPFCKKFIVEPRNPEAYFAQVINGNADHSQELLDIKDMKTRIESAIAKGSISKEIRDEHNGFSEWNDEVTKQNHQSIVQIIIDGRGTNAAEIEGCQLPTLVYMAREKRPGWSHNFKAGAMNSLMGLIYGCAVEDVVTGLTIQCRGWKYQAFGSYHLHVFIASSVHSLIEAMNCGSTVKIWWNLERMWMIRRTTVFLFRFINVIIKQLGLSQTAFALTSKVVEEDVSIRFELEIIEFGSSSIMFTLLGSLTMMNLFCLVGATLKMVVLQNFGALGNLISQVFLCGMMVLINFPVYQAMFFKKDKGSLQFYVVFKSLVVASLACLIMPLI</sequence>
<dbReference type="GO" id="GO:0012505">
    <property type="term" value="C:endomembrane system"/>
    <property type="evidence" value="ECO:0007669"/>
    <property type="project" value="UniProtKB-SubCell"/>
</dbReference>
<dbReference type="InterPro" id="IPR029044">
    <property type="entry name" value="Nucleotide-diphossugar_trans"/>
</dbReference>
<keyword evidence="4 9" id="KW-0812">Transmembrane</keyword>
<feature type="transmembrane region" description="Helical" evidence="9">
    <location>
        <begin position="368"/>
        <end position="392"/>
    </location>
</feature>
<dbReference type="GO" id="GO:0030244">
    <property type="term" value="P:cellulose biosynthetic process"/>
    <property type="evidence" value="ECO:0007669"/>
    <property type="project" value="InterPro"/>
</dbReference>
<feature type="binding site" evidence="8">
    <location>
        <position position="112"/>
    </location>
    <ligand>
        <name>UDP-alpha-D-glucose</name>
        <dbReference type="ChEBI" id="CHEBI:58885"/>
    </ligand>
</feature>
<keyword evidence="11" id="KW-1185">Reference proteome</keyword>
<keyword evidence="7" id="KW-0961">Cell wall biogenesis/degradation</keyword>
<keyword evidence="3" id="KW-0808">Transferase</keyword>
<dbReference type="EMBL" id="JAJSOW010000100">
    <property type="protein sequence ID" value="KAI9187038.1"/>
    <property type="molecule type" value="Genomic_DNA"/>
</dbReference>
<evidence type="ECO:0000256" key="3">
    <source>
        <dbReference type="ARBA" id="ARBA00022679"/>
    </source>
</evidence>
<evidence type="ECO:0000256" key="9">
    <source>
        <dbReference type="SAM" id="Phobius"/>
    </source>
</evidence>
<keyword evidence="6 9" id="KW-0472">Membrane</keyword>
<evidence type="ECO:0000256" key="5">
    <source>
        <dbReference type="ARBA" id="ARBA00022989"/>
    </source>
</evidence>
<feature type="binding site" evidence="8">
    <location>
        <position position="83"/>
    </location>
    <ligand>
        <name>UDP-alpha-D-glucose</name>
        <dbReference type="ChEBI" id="CHEBI:58885"/>
    </ligand>
</feature>
<evidence type="ECO:0000256" key="4">
    <source>
        <dbReference type="ARBA" id="ARBA00022692"/>
    </source>
</evidence>
<organism evidence="10 11">
    <name type="scientific">Acer negundo</name>
    <name type="common">Box elder</name>
    <dbReference type="NCBI Taxonomy" id="4023"/>
    <lineage>
        <taxon>Eukaryota</taxon>
        <taxon>Viridiplantae</taxon>
        <taxon>Streptophyta</taxon>
        <taxon>Embryophyta</taxon>
        <taxon>Tracheophyta</taxon>
        <taxon>Spermatophyta</taxon>
        <taxon>Magnoliopsida</taxon>
        <taxon>eudicotyledons</taxon>
        <taxon>Gunneridae</taxon>
        <taxon>Pentapetalae</taxon>
        <taxon>rosids</taxon>
        <taxon>malvids</taxon>
        <taxon>Sapindales</taxon>
        <taxon>Sapindaceae</taxon>
        <taxon>Hippocastanoideae</taxon>
        <taxon>Acereae</taxon>
        <taxon>Acer</taxon>
    </lineage>
</organism>
<dbReference type="PANTHER" id="PTHR13301">
    <property type="entry name" value="X-BOX TRANSCRIPTION FACTOR-RELATED"/>
    <property type="match status" value="1"/>
</dbReference>
<evidence type="ECO:0008006" key="12">
    <source>
        <dbReference type="Google" id="ProtNLM"/>
    </source>
</evidence>
<keyword evidence="5 9" id="KW-1133">Transmembrane helix</keyword>
<protein>
    <recommendedName>
        <fullName evidence="12">Cellulose synthase-like protein E6</fullName>
    </recommendedName>
</protein>
<dbReference type="GO" id="GO:0016760">
    <property type="term" value="F:cellulose synthase (UDP-forming) activity"/>
    <property type="evidence" value="ECO:0007669"/>
    <property type="project" value="InterPro"/>
</dbReference>
<dbReference type="GO" id="GO:0016020">
    <property type="term" value="C:membrane"/>
    <property type="evidence" value="ECO:0007669"/>
    <property type="project" value="InterPro"/>
</dbReference>
<reference evidence="10" key="2">
    <citation type="submission" date="2023-02" db="EMBL/GenBank/DDBJ databases">
        <authorList>
            <person name="Swenson N.G."/>
            <person name="Wegrzyn J.L."/>
            <person name="Mcevoy S.L."/>
        </authorList>
    </citation>
    <scope>NUCLEOTIDE SEQUENCE</scope>
    <source>
        <strain evidence="10">91603</strain>
        <tissue evidence="10">Leaf</tissue>
    </source>
</reference>
<feature type="transmembrane region" description="Helical" evidence="9">
    <location>
        <begin position="327"/>
        <end position="348"/>
    </location>
</feature>
<dbReference type="GO" id="GO:0071555">
    <property type="term" value="P:cell wall organization"/>
    <property type="evidence" value="ECO:0007669"/>
    <property type="project" value="UniProtKB-KW"/>
</dbReference>
<evidence type="ECO:0000313" key="10">
    <source>
        <dbReference type="EMBL" id="KAI9187038.1"/>
    </source>
</evidence>
<dbReference type="AlphaFoldDB" id="A0AAD5NY61"/>
<evidence type="ECO:0000313" key="11">
    <source>
        <dbReference type="Proteomes" id="UP001064489"/>
    </source>
</evidence>
<keyword evidence="2" id="KW-0328">Glycosyltransferase</keyword>
<dbReference type="Gene3D" id="3.90.550.10">
    <property type="entry name" value="Spore Coat Polysaccharide Biosynthesis Protein SpsA, Chain A"/>
    <property type="match status" value="1"/>
</dbReference>
<gene>
    <name evidence="10" type="ORF">LWI28_023638</name>
</gene>
<evidence type="ECO:0000256" key="2">
    <source>
        <dbReference type="ARBA" id="ARBA00022676"/>
    </source>
</evidence>
<evidence type="ECO:0000256" key="6">
    <source>
        <dbReference type="ARBA" id="ARBA00023136"/>
    </source>
</evidence>
<evidence type="ECO:0000256" key="1">
    <source>
        <dbReference type="ARBA" id="ARBA00004127"/>
    </source>
</evidence>
<feature type="transmembrane region" description="Helical" evidence="9">
    <location>
        <begin position="404"/>
        <end position="426"/>
    </location>
</feature>
<proteinExistence type="predicted"/>
<dbReference type="InterPro" id="IPR005150">
    <property type="entry name" value="Cellulose_synth"/>
</dbReference>
<accession>A0AAD5NY61</accession>
<evidence type="ECO:0000256" key="7">
    <source>
        <dbReference type="ARBA" id="ARBA00023316"/>
    </source>
</evidence>
<feature type="transmembrane region" description="Helical" evidence="9">
    <location>
        <begin position="438"/>
        <end position="459"/>
    </location>
</feature>
<dbReference type="Proteomes" id="UP001064489">
    <property type="component" value="Chromosome 3"/>
</dbReference>
<comment type="caution">
    <text evidence="10">The sequence shown here is derived from an EMBL/GenBank/DDBJ whole genome shotgun (WGS) entry which is preliminary data.</text>
</comment>